<keyword evidence="3" id="KW-1185">Reference proteome</keyword>
<evidence type="ECO:0008006" key="4">
    <source>
        <dbReference type="Google" id="ProtNLM"/>
    </source>
</evidence>
<name>A0A4Q7Z9I7_9GAMM</name>
<protein>
    <recommendedName>
        <fullName evidence="4">Nitrogen fixation protein FixH</fullName>
    </recommendedName>
</protein>
<keyword evidence="1" id="KW-0812">Transmembrane</keyword>
<dbReference type="Pfam" id="PF05751">
    <property type="entry name" value="FixH"/>
    <property type="match status" value="1"/>
</dbReference>
<sequence>MTVEPQKKANIWYTNPWVWLIIFIPVFTVGLSFSMLYVAVQNKDSEVKDDWYSQKKAIRQDFSRDNLATALAISTEITVTGKSLRVQLRSPGPLPPAATPEKLQLVLSHPTDIKKDLKAELVRQGEVYVGNLPAIPVGRYYIEIGCKDWRLKDVVALPTDTLTISAKSP</sequence>
<comment type="caution">
    <text evidence="2">The sequence shown here is derived from an EMBL/GenBank/DDBJ whole genome shotgun (WGS) entry which is preliminary data.</text>
</comment>
<keyword evidence="1" id="KW-1133">Transmembrane helix</keyword>
<dbReference type="EMBL" id="SHKX01000011">
    <property type="protein sequence ID" value="RZU47202.1"/>
    <property type="molecule type" value="Genomic_DNA"/>
</dbReference>
<evidence type="ECO:0000313" key="2">
    <source>
        <dbReference type="EMBL" id="RZU47202.1"/>
    </source>
</evidence>
<accession>A0A4Q7Z9I7</accession>
<proteinExistence type="predicted"/>
<dbReference type="RefSeq" id="WP_130412488.1">
    <property type="nucleotide sequence ID" value="NZ_SHKX01000011.1"/>
</dbReference>
<keyword evidence="1" id="KW-0472">Membrane</keyword>
<evidence type="ECO:0000256" key="1">
    <source>
        <dbReference type="SAM" id="Phobius"/>
    </source>
</evidence>
<dbReference type="Proteomes" id="UP000292423">
    <property type="component" value="Unassembled WGS sequence"/>
</dbReference>
<feature type="transmembrane region" description="Helical" evidence="1">
    <location>
        <begin position="17"/>
        <end position="40"/>
    </location>
</feature>
<gene>
    <name evidence="2" type="ORF">EV700_1597</name>
</gene>
<reference evidence="2 3" key="1">
    <citation type="submission" date="2019-02" db="EMBL/GenBank/DDBJ databases">
        <title>Genomic Encyclopedia of Type Strains, Phase IV (KMG-IV): sequencing the most valuable type-strain genomes for metagenomic binning, comparative biology and taxonomic classification.</title>
        <authorList>
            <person name="Goeker M."/>
        </authorList>
    </citation>
    <scope>NUCLEOTIDE SEQUENCE [LARGE SCALE GENOMIC DNA]</scope>
    <source>
        <strain evidence="2 3">DSM 105135</strain>
    </source>
</reference>
<evidence type="ECO:0000313" key="3">
    <source>
        <dbReference type="Proteomes" id="UP000292423"/>
    </source>
</evidence>
<dbReference type="InterPro" id="IPR008620">
    <property type="entry name" value="FixH"/>
</dbReference>
<dbReference type="OrthoDB" id="5295180at2"/>
<organism evidence="2 3">
    <name type="scientific">Fluviicoccus keumensis</name>
    <dbReference type="NCBI Taxonomy" id="1435465"/>
    <lineage>
        <taxon>Bacteria</taxon>
        <taxon>Pseudomonadati</taxon>
        <taxon>Pseudomonadota</taxon>
        <taxon>Gammaproteobacteria</taxon>
        <taxon>Moraxellales</taxon>
        <taxon>Moraxellaceae</taxon>
        <taxon>Fluviicoccus</taxon>
    </lineage>
</organism>
<dbReference type="AlphaFoldDB" id="A0A4Q7Z9I7"/>